<dbReference type="Proteomes" id="UP001447188">
    <property type="component" value="Unassembled WGS sequence"/>
</dbReference>
<sequence>MADRERFWPTLDPAESDFVELFATDIFGSDKARDPGNTARFKIPLLLFQKVLRDHMSVMKAQEEDSESDSDSDGVVVVLGEEGAEDTNGDSGSDGDETEEDGDPVLALRDVPNWSIRLRSAKSFSF</sequence>
<feature type="compositionally biased region" description="Acidic residues" evidence="1">
    <location>
        <begin position="82"/>
        <end position="103"/>
    </location>
</feature>
<accession>A0ABR3GQX7</accession>
<name>A0ABR3GQX7_9PEZI</name>
<comment type="caution">
    <text evidence="2">The sequence shown here is derived from an EMBL/GenBank/DDBJ whole genome shotgun (WGS) entry which is preliminary data.</text>
</comment>
<gene>
    <name evidence="2" type="ORF">Q9L58_002652</name>
</gene>
<proteinExistence type="predicted"/>
<evidence type="ECO:0000256" key="1">
    <source>
        <dbReference type="SAM" id="MobiDB-lite"/>
    </source>
</evidence>
<evidence type="ECO:0000313" key="2">
    <source>
        <dbReference type="EMBL" id="KAL0638346.1"/>
    </source>
</evidence>
<organism evidence="2 3">
    <name type="scientific">Discina gigas</name>
    <dbReference type="NCBI Taxonomy" id="1032678"/>
    <lineage>
        <taxon>Eukaryota</taxon>
        <taxon>Fungi</taxon>
        <taxon>Dikarya</taxon>
        <taxon>Ascomycota</taxon>
        <taxon>Pezizomycotina</taxon>
        <taxon>Pezizomycetes</taxon>
        <taxon>Pezizales</taxon>
        <taxon>Discinaceae</taxon>
        <taxon>Discina</taxon>
    </lineage>
</organism>
<keyword evidence="3" id="KW-1185">Reference proteome</keyword>
<protein>
    <submittedName>
        <fullName evidence="2">Uncharacterized protein</fullName>
    </submittedName>
</protein>
<feature type="region of interest" description="Disordered" evidence="1">
    <location>
        <begin position="59"/>
        <end position="107"/>
    </location>
</feature>
<dbReference type="EMBL" id="JBBBZM010000023">
    <property type="protein sequence ID" value="KAL0638346.1"/>
    <property type="molecule type" value="Genomic_DNA"/>
</dbReference>
<evidence type="ECO:0000313" key="3">
    <source>
        <dbReference type="Proteomes" id="UP001447188"/>
    </source>
</evidence>
<reference evidence="2 3" key="1">
    <citation type="submission" date="2024-02" db="EMBL/GenBank/DDBJ databases">
        <title>Discinaceae phylogenomics.</title>
        <authorList>
            <person name="Dirks A.C."/>
            <person name="James T.Y."/>
        </authorList>
    </citation>
    <scope>NUCLEOTIDE SEQUENCE [LARGE SCALE GENOMIC DNA]</scope>
    <source>
        <strain evidence="2 3">ACD0624</strain>
    </source>
</reference>